<dbReference type="PATRIC" id="fig|710421.3.peg.1024"/>
<comment type="cofactor">
    <cofactor evidence="14 16">
        <name>Zn(2+)</name>
        <dbReference type="ChEBI" id="CHEBI:29105"/>
    </cofactor>
    <text evidence="14 16">Binds 1 zinc ion per subunit.</text>
</comment>
<comment type="subcellular location">
    <subcellularLocation>
        <location evidence="1 14">Cell membrane</location>
        <topology evidence="1 14">Multi-pass membrane protein</topology>
    </subcellularLocation>
</comment>
<evidence type="ECO:0000256" key="5">
    <source>
        <dbReference type="ARBA" id="ARBA00022692"/>
    </source>
</evidence>
<keyword evidence="10 14" id="KW-1133">Transmembrane helix</keyword>
<evidence type="ECO:0000256" key="8">
    <source>
        <dbReference type="ARBA" id="ARBA00022801"/>
    </source>
</evidence>
<dbReference type="InterPro" id="IPR016483">
    <property type="entry name" value="UCP006404_Pept_M50_CBS"/>
</dbReference>
<keyword evidence="13 14" id="KW-0472">Membrane</keyword>
<dbReference type="PANTHER" id="PTHR39188:SF3">
    <property type="entry name" value="STAGE IV SPORULATION PROTEIN FB"/>
    <property type="match status" value="1"/>
</dbReference>
<dbReference type="Proteomes" id="UP000006057">
    <property type="component" value="Chromosome"/>
</dbReference>
<evidence type="ECO:0000256" key="2">
    <source>
        <dbReference type="ARBA" id="ARBA00007931"/>
    </source>
</evidence>
<dbReference type="SMART" id="SM00116">
    <property type="entry name" value="CBS"/>
    <property type="match status" value="1"/>
</dbReference>
<dbReference type="STRING" id="710421.Mycch_1017"/>
<gene>
    <name evidence="19" type="ordered locus">Mycch_1017</name>
</gene>
<evidence type="ECO:0000256" key="9">
    <source>
        <dbReference type="ARBA" id="ARBA00022833"/>
    </source>
</evidence>
<dbReference type="Pfam" id="PF00571">
    <property type="entry name" value="CBS"/>
    <property type="match status" value="2"/>
</dbReference>
<dbReference type="SUPFAM" id="SSF54631">
    <property type="entry name" value="CBS-domain pair"/>
    <property type="match status" value="1"/>
</dbReference>
<evidence type="ECO:0000256" key="1">
    <source>
        <dbReference type="ARBA" id="ARBA00004651"/>
    </source>
</evidence>
<organism evidence="19 20">
    <name type="scientific">Mycolicibacterium chubuense (strain NBB4)</name>
    <name type="common">Mycobacterium chubuense</name>
    <dbReference type="NCBI Taxonomy" id="710421"/>
    <lineage>
        <taxon>Bacteria</taxon>
        <taxon>Bacillati</taxon>
        <taxon>Actinomycetota</taxon>
        <taxon>Actinomycetes</taxon>
        <taxon>Mycobacteriales</taxon>
        <taxon>Mycobacteriaceae</taxon>
        <taxon>Mycolicibacterium</taxon>
    </lineage>
</organism>
<sequence precursor="true">MIRVNDSVAVGKLMGLPVRIHWSVVVIVWLFAWSLAGTLPVTAPGYPRWLYWVAGGCGAACLAGALLAHELAHAVVARRAGIPVSGVTLWLFGGVARLAGEARTPGVEFRMAAAGPALSLSLAAVFGAVAAALDASGWSPLATAVVTWLAVVNAILAVFNLLPGAPLDGGRILRAYLWHRHGDPVRAAISAARAGSVVAYVLIAWGLFELFAGSVIGGAWMAFIGWFLLTAAHAERVAIETRETLGGISAADVMTRPLHTAPGFISVERFIHDYLLADRHSAYPVTGDDGSITGLVTLAHVRAVPAGQRATTPLSQAATPLDRVPKADAAEPITTVMERLDRHTGGRVLVTDAGRVVGIITPSDVARLIDVRRLAATGDPHRP</sequence>
<dbReference type="KEGG" id="mcb:Mycch_1017"/>
<keyword evidence="3 14" id="KW-1003">Cell membrane</keyword>
<feature type="transmembrane region" description="Helical" evidence="14">
    <location>
        <begin position="145"/>
        <end position="164"/>
    </location>
</feature>
<name>I4BEX0_MYCCN</name>
<evidence type="ECO:0000256" key="12">
    <source>
        <dbReference type="ARBA" id="ARBA00023122"/>
    </source>
</evidence>
<evidence type="ECO:0000256" key="16">
    <source>
        <dbReference type="PIRSR" id="PIRSR006404-2"/>
    </source>
</evidence>
<feature type="binding site" evidence="16">
    <location>
        <position position="73"/>
    </location>
    <ligand>
        <name>Zn(2+)</name>
        <dbReference type="ChEBI" id="CHEBI:29105"/>
        <note>catalytic</note>
    </ligand>
</feature>
<dbReference type="eggNOG" id="COG1994">
    <property type="taxonomic scope" value="Bacteria"/>
</dbReference>
<evidence type="ECO:0000313" key="19">
    <source>
        <dbReference type="EMBL" id="AFM15827.1"/>
    </source>
</evidence>
<feature type="binding site" evidence="16">
    <location>
        <position position="69"/>
    </location>
    <ligand>
        <name>Zn(2+)</name>
        <dbReference type="ChEBI" id="CHEBI:29105"/>
        <note>catalytic</note>
    </ligand>
</feature>
<dbReference type="CDD" id="cd06164">
    <property type="entry name" value="S2P-M50_SpoIVFB_CBS"/>
    <property type="match status" value="1"/>
</dbReference>
<dbReference type="Pfam" id="PF02163">
    <property type="entry name" value="Peptidase_M50"/>
    <property type="match status" value="2"/>
</dbReference>
<feature type="domain" description="CBS" evidence="18">
    <location>
        <begin position="318"/>
        <end position="377"/>
    </location>
</feature>
<evidence type="ECO:0000256" key="6">
    <source>
        <dbReference type="ARBA" id="ARBA00022723"/>
    </source>
</evidence>
<feature type="transmembrane region" description="Helical" evidence="14">
    <location>
        <begin position="185"/>
        <end position="205"/>
    </location>
</feature>
<protein>
    <recommendedName>
        <fullName evidence="14">Zinc metalloprotease</fullName>
    </recommendedName>
</protein>
<dbReference type="AlphaFoldDB" id="I4BEX0"/>
<evidence type="ECO:0000256" key="14">
    <source>
        <dbReference type="PIRNR" id="PIRNR006404"/>
    </source>
</evidence>
<evidence type="ECO:0000256" key="4">
    <source>
        <dbReference type="ARBA" id="ARBA00022670"/>
    </source>
</evidence>
<accession>I4BEX0</accession>
<evidence type="ECO:0000256" key="10">
    <source>
        <dbReference type="ARBA" id="ARBA00022989"/>
    </source>
</evidence>
<keyword evidence="12 17" id="KW-0129">CBS domain</keyword>
<evidence type="ECO:0000256" key="3">
    <source>
        <dbReference type="ARBA" id="ARBA00022475"/>
    </source>
</evidence>
<evidence type="ECO:0000313" key="20">
    <source>
        <dbReference type="Proteomes" id="UP000006057"/>
    </source>
</evidence>
<proteinExistence type="inferred from homology"/>
<feature type="transmembrane region" description="Helical" evidence="14">
    <location>
        <begin position="111"/>
        <end position="133"/>
    </location>
</feature>
<dbReference type="PIRSF" id="PIRSF006404">
    <property type="entry name" value="UCP006404_Pept_M50_CBS"/>
    <property type="match status" value="1"/>
</dbReference>
<keyword evidence="4 14" id="KW-0645">Protease</keyword>
<dbReference type="eggNOG" id="COG0517">
    <property type="taxonomic scope" value="Bacteria"/>
</dbReference>
<keyword evidence="20" id="KW-1185">Reference proteome</keyword>
<dbReference type="InterPro" id="IPR000644">
    <property type="entry name" value="CBS_dom"/>
</dbReference>
<feature type="transmembrane region" description="Helical" evidence="14">
    <location>
        <begin position="211"/>
        <end position="232"/>
    </location>
</feature>
<dbReference type="PANTHER" id="PTHR39188">
    <property type="entry name" value="MEMBRANE-ASSOCIATED ZINC METALLOPROTEASE M50B"/>
    <property type="match status" value="1"/>
</dbReference>
<dbReference type="EMBL" id="CP003053">
    <property type="protein sequence ID" value="AFM15827.1"/>
    <property type="molecule type" value="Genomic_DNA"/>
</dbReference>
<keyword evidence="8 14" id="KW-0378">Hydrolase</keyword>
<dbReference type="InterPro" id="IPR008915">
    <property type="entry name" value="Peptidase_M50"/>
</dbReference>
<evidence type="ECO:0000256" key="11">
    <source>
        <dbReference type="ARBA" id="ARBA00023049"/>
    </source>
</evidence>
<reference evidence="19 20" key="1">
    <citation type="submission" date="2012-06" db="EMBL/GenBank/DDBJ databases">
        <title>Complete sequence of chromosome of Mycobacterium chubuense NBB4.</title>
        <authorList>
            <consortium name="US DOE Joint Genome Institute"/>
            <person name="Lucas S."/>
            <person name="Han J."/>
            <person name="Lapidus A."/>
            <person name="Cheng J.-F."/>
            <person name="Goodwin L."/>
            <person name="Pitluck S."/>
            <person name="Peters L."/>
            <person name="Mikhailova N."/>
            <person name="Teshima H."/>
            <person name="Detter J.C."/>
            <person name="Han C."/>
            <person name="Tapia R."/>
            <person name="Land M."/>
            <person name="Hauser L."/>
            <person name="Kyrpides N."/>
            <person name="Ivanova N."/>
            <person name="Pagani I."/>
            <person name="Mattes T."/>
            <person name="Holmes A."/>
            <person name="Rutledge P."/>
            <person name="Paulsen I."/>
            <person name="Coleman N."/>
            <person name="Woyke T."/>
        </authorList>
    </citation>
    <scope>NUCLEOTIDE SEQUENCE [LARGE SCALE GENOMIC DNA]</scope>
    <source>
        <strain evidence="19 20">NBB4</strain>
    </source>
</reference>
<dbReference type="InterPro" id="IPR046342">
    <property type="entry name" value="CBS_dom_sf"/>
</dbReference>
<feature type="transmembrane region" description="Helical" evidence="14">
    <location>
        <begin position="49"/>
        <end position="68"/>
    </location>
</feature>
<dbReference type="HOGENOM" id="CLU_037123_1_2_11"/>
<evidence type="ECO:0000256" key="17">
    <source>
        <dbReference type="PROSITE-ProRule" id="PRU00703"/>
    </source>
</evidence>
<dbReference type="GO" id="GO:0005886">
    <property type="term" value="C:plasma membrane"/>
    <property type="evidence" value="ECO:0007669"/>
    <property type="project" value="UniProtKB-SubCell"/>
</dbReference>
<evidence type="ECO:0000256" key="13">
    <source>
        <dbReference type="ARBA" id="ARBA00023136"/>
    </source>
</evidence>
<dbReference type="GO" id="GO:0006508">
    <property type="term" value="P:proteolysis"/>
    <property type="evidence" value="ECO:0007669"/>
    <property type="project" value="UniProtKB-KW"/>
</dbReference>
<dbReference type="Gene3D" id="3.10.580.10">
    <property type="entry name" value="CBS-domain"/>
    <property type="match status" value="1"/>
</dbReference>
<evidence type="ECO:0000256" key="15">
    <source>
        <dbReference type="PIRSR" id="PIRSR006404-1"/>
    </source>
</evidence>
<feature type="transmembrane region" description="Helical" evidence="14">
    <location>
        <begin position="80"/>
        <end position="99"/>
    </location>
</feature>
<feature type="transmembrane region" description="Helical" evidence="14">
    <location>
        <begin position="20"/>
        <end position="42"/>
    </location>
</feature>
<keyword evidence="9 14" id="KW-0862">Zinc</keyword>
<feature type="binding site" evidence="16">
    <location>
        <position position="168"/>
    </location>
    <ligand>
        <name>Zn(2+)</name>
        <dbReference type="ChEBI" id="CHEBI:29105"/>
        <note>catalytic</note>
    </ligand>
</feature>
<feature type="active site" evidence="15">
    <location>
        <position position="70"/>
    </location>
</feature>
<keyword evidence="6 14" id="KW-0479">Metal-binding</keyword>
<comment type="similarity">
    <text evidence="2 14">Belongs to the peptidase M50B family.</text>
</comment>
<keyword evidence="7" id="KW-0677">Repeat</keyword>
<keyword evidence="5 14" id="KW-0812">Transmembrane</keyword>
<dbReference type="GO" id="GO:0046872">
    <property type="term" value="F:metal ion binding"/>
    <property type="evidence" value="ECO:0007669"/>
    <property type="project" value="UniProtKB-UniRule"/>
</dbReference>
<dbReference type="PROSITE" id="PS51371">
    <property type="entry name" value="CBS"/>
    <property type="match status" value="1"/>
</dbReference>
<evidence type="ECO:0000259" key="18">
    <source>
        <dbReference type="PROSITE" id="PS51371"/>
    </source>
</evidence>
<dbReference type="GO" id="GO:0008237">
    <property type="term" value="F:metallopeptidase activity"/>
    <property type="evidence" value="ECO:0007669"/>
    <property type="project" value="UniProtKB-UniRule"/>
</dbReference>
<keyword evidence="11 14" id="KW-0482">Metalloprotease</keyword>
<evidence type="ECO:0000256" key="7">
    <source>
        <dbReference type="ARBA" id="ARBA00022737"/>
    </source>
</evidence>